<evidence type="ECO:0000256" key="3">
    <source>
        <dbReference type="ARBA" id="ARBA00022630"/>
    </source>
</evidence>
<dbReference type="InterPro" id="IPR046373">
    <property type="entry name" value="Acyl-CoA_Oxase/DH_mid-dom_sf"/>
</dbReference>
<organism evidence="8 9">
    <name type="scientific">Plantactinospora veratri</name>
    <dbReference type="NCBI Taxonomy" id="1436122"/>
    <lineage>
        <taxon>Bacteria</taxon>
        <taxon>Bacillati</taxon>
        <taxon>Actinomycetota</taxon>
        <taxon>Actinomycetes</taxon>
        <taxon>Micromonosporales</taxon>
        <taxon>Micromonosporaceae</taxon>
        <taxon>Plantactinospora</taxon>
    </lineage>
</organism>
<sequence>MTGNGKSRVEGLEELFGDPWAPDSPLPHATVLRADERAETCAEGERILDDYGFNAEFVPTAHGGRLARLDDLIELTRVICRRDPGLALGYGLSSFIAGANVWAAGRPDQCRRVAELLLGNRRVASVYHELEHGNDFSRIELTALPDGDGRLLVNGRKEIVTNVARASALVVLARTATERGSRSLSQVLVDRAVVPADTMKDLGRYPSVGMRGVQLGGVEFRDCPVDETAVLGSAGHGVEVALRSFQITRACLPAMLIGALDTAIRTALRFATGRTLYGRTVDALPTVRATLVDVFTDLLVADAMGLVTARAIHLVPEETSVAASASKFFVGGRAIDAMNRLSLLLGAHFYVRDGEYGIFQKLLRDVPPAGFGHAARVACLMTMLPQLPILARRAWVQEPPTVPGQLYRRGAPLPPLSFDRLTVRTGGRDTLAGALGRAREAVVESGDPALRRLTEAFGAELADVATQCGQLRPGDLGPGARPEALELAARYATVLAAAACLNVWSHERDDRFLGDPGWVVVALHRLARDAGLPVAADPAPAAARRPLLYAELAARFADGRSFDLADRPLRT</sequence>
<dbReference type="InterPro" id="IPR009075">
    <property type="entry name" value="AcylCo_DH/oxidase_C"/>
</dbReference>
<proteinExistence type="inferred from homology"/>
<dbReference type="InterPro" id="IPR006091">
    <property type="entry name" value="Acyl-CoA_Oxase/DH_mid-dom"/>
</dbReference>
<comment type="cofactor">
    <cofactor evidence="1 5">
        <name>FAD</name>
        <dbReference type="ChEBI" id="CHEBI:57692"/>
    </cofactor>
</comment>
<dbReference type="Gene3D" id="2.40.110.10">
    <property type="entry name" value="Butyryl-CoA Dehydrogenase, subunit A, domain 2"/>
    <property type="match status" value="1"/>
</dbReference>
<dbReference type="SUPFAM" id="SSF56645">
    <property type="entry name" value="Acyl-CoA dehydrogenase NM domain-like"/>
    <property type="match status" value="1"/>
</dbReference>
<evidence type="ECO:0000313" key="8">
    <source>
        <dbReference type="EMBL" id="MEE6311989.1"/>
    </source>
</evidence>
<dbReference type="Gene3D" id="1.20.140.10">
    <property type="entry name" value="Butyryl-CoA Dehydrogenase, subunit A, domain 3"/>
    <property type="match status" value="1"/>
</dbReference>
<evidence type="ECO:0000256" key="4">
    <source>
        <dbReference type="ARBA" id="ARBA00022827"/>
    </source>
</evidence>
<dbReference type="InterPro" id="IPR036250">
    <property type="entry name" value="AcylCo_DH-like_C"/>
</dbReference>
<evidence type="ECO:0000256" key="5">
    <source>
        <dbReference type="RuleBase" id="RU362125"/>
    </source>
</evidence>
<feature type="domain" description="Acyl-CoA dehydrogenase/oxidase C-terminal" evidence="6">
    <location>
        <begin position="235"/>
        <end position="367"/>
    </location>
</feature>
<evidence type="ECO:0000259" key="7">
    <source>
        <dbReference type="Pfam" id="PF02770"/>
    </source>
</evidence>
<dbReference type="PANTHER" id="PTHR43884">
    <property type="entry name" value="ACYL-COA DEHYDROGENASE"/>
    <property type="match status" value="1"/>
</dbReference>
<reference evidence="8 9" key="1">
    <citation type="submission" date="2024-01" db="EMBL/GenBank/DDBJ databases">
        <title>Genome insights into Plantactinospora veratri sp. nov.</title>
        <authorList>
            <person name="Wang L."/>
        </authorList>
    </citation>
    <scope>NUCLEOTIDE SEQUENCE [LARGE SCALE GENOMIC DNA]</scope>
    <source>
        <strain evidence="8 9">NEAU-FHS4</strain>
    </source>
</reference>
<evidence type="ECO:0000256" key="1">
    <source>
        <dbReference type="ARBA" id="ARBA00001974"/>
    </source>
</evidence>
<accession>A0ABU7SPV5</accession>
<keyword evidence="4 5" id="KW-0274">FAD</keyword>
<protein>
    <submittedName>
        <fullName evidence="8">Acyl-CoA dehydrogenase</fullName>
    </submittedName>
</protein>
<dbReference type="InterPro" id="IPR009100">
    <property type="entry name" value="AcylCoA_DH/oxidase_NM_dom_sf"/>
</dbReference>
<dbReference type="Proteomes" id="UP001339911">
    <property type="component" value="Unassembled WGS sequence"/>
</dbReference>
<dbReference type="Pfam" id="PF02770">
    <property type="entry name" value="Acyl-CoA_dh_M"/>
    <property type="match status" value="1"/>
</dbReference>
<comment type="caution">
    <text evidence="8">The sequence shown here is derived from an EMBL/GenBank/DDBJ whole genome shotgun (WGS) entry which is preliminary data.</text>
</comment>
<dbReference type="PANTHER" id="PTHR43884:SF19">
    <property type="entry name" value="ACYL-COA DEHYDROGENASE FADE4-RELATED"/>
    <property type="match status" value="1"/>
</dbReference>
<dbReference type="SUPFAM" id="SSF47203">
    <property type="entry name" value="Acyl-CoA dehydrogenase C-terminal domain-like"/>
    <property type="match status" value="1"/>
</dbReference>
<evidence type="ECO:0000256" key="2">
    <source>
        <dbReference type="ARBA" id="ARBA00009347"/>
    </source>
</evidence>
<keyword evidence="3 5" id="KW-0285">Flavoprotein</keyword>
<dbReference type="Pfam" id="PF00441">
    <property type="entry name" value="Acyl-CoA_dh_1"/>
    <property type="match status" value="1"/>
</dbReference>
<gene>
    <name evidence="8" type="ORF">V1634_34790</name>
</gene>
<evidence type="ECO:0000313" key="9">
    <source>
        <dbReference type="Proteomes" id="UP001339911"/>
    </source>
</evidence>
<dbReference type="RefSeq" id="WP_331211870.1">
    <property type="nucleotide sequence ID" value="NZ_JAZGQL010000040.1"/>
</dbReference>
<dbReference type="CDD" id="cd00567">
    <property type="entry name" value="ACAD"/>
    <property type="match status" value="1"/>
</dbReference>
<comment type="similarity">
    <text evidence="2 5">Belongs to the acyl-CoA dehydrogenase family.</text>
</comment>
<feature type="domain" description="Acyl-CoA oxidase/dehydrogenase middle" evidence="7">
    <location>
        <begin position="129"/>
        <end position="223"/>
    </location>
</feature>
<name>A0ABU7SPV5_9ACTN</name>
<evidence type="ECO:0000259" key="6">
    <source>
        <dbReference type="Pfam" id="PF00441"/>
    </source>
</evidence>
<dbReference type="EMBL" id="JAZGQL010000040">
    <property type="protein sequence ID" value="MEE6311989.1"/>
    <property type="molecule type" value="Genomic_DNA"/>
</dbReference>
<dbReference type="Gene3D" id="1.10.540.10">
    <property type="entry name" value="Acyl-CoA dehydrogenase/oxidase, N-terminal domain"/>
    <property type="match status" value="1"/>
</dbReference>
<keyword evidence="5" id="KW-0560">Oxidoreductase</keyword>
<dbReference type="InterPro" id="IPR037069">
    <property type="entry name" value="AcylCoA_DH/ox_N_sf"/>
</dbReference>
<keyword evidence="9" id="KW-1185">Reference proteome</keyword>